<keyword evidence="3" id="KW-0472">Membrane</keyword>
<dbReference type="AlphaFoldDB" id="A0A285PUJ9"/>
<evidence type="ECO:0000313" key="5">
    <source>
        <dbReference type="Proteomes" id="UP000217549"/>
    </source>
</evidence>
<protein>
    <submittedName>
        <fullName evidence="4">5-bromo-4-chloroindolyl phosphate hydrolysis protein</fullName>
    </submittedName>
</protein>
<sequence>MSNQEDKFDFSDFEDLGSKIQKTIDTATAEVLKQAGNVKEEALKQVDKAKEEASRQMDKAKEEASRQMDKARESATRQFDKAKEGAARQFDRFYGGQNEQAYVDVGHGRRVISGKLRKNPGLYSGPAEIAIGVAGLAGFGGAGIGLGVTTLVGAMATNLAIASAAIFVPFAVISAVLFGKGIFSSSRARRVKQYSQIWMGKQYVMIDDIESKVRWNRKKIMKDLHYLTKKDLIIGAQLDEGETCLLLTDESKSQYENAMNAKRVREEEEERKRALEEAMENASFEQKEIYRIKKEGQDYLKQLADIKAQIKSLDVVVKISHMEVLAARIFVCASEHPESISRTDKLFKYYFPSVMKLLNVYEDMEKQPIQGENIQKSKREIEESLDTINQALEKLFDEMFQNVAMDISSDIQVLEVMLKQDGLTEDELHADKTEPMLKF</sequence>
<evidence type="ECO:0000256" key="1">
    <source>
        <dbReference type="SAM" id="Coils"/>
    </source>
</evidence>
<keyword evidence="3" id="KW-0812">Transmembrane</keyword>
<feature type="region of interest" description="Disordered" evidence="2">
    <location>
        <begin position="44"/>
        <end position="68"/>
    </location>
</feature>
<dbReference type="EMBL" id="LT907978">
    <property type="protein sequence ID" value="SOB72856.1"/>
    <property type="molecule type" value="Genomic_DNA"/>
</dbReference>
<accession>A0A285PUJ9</accession>
<feature type="coiled-coil region" evidence="1">
    <location>
        <begin position="252"/>
        <end position="295"/>
    </location>
</feature>
<name>A0A285PUJ9_9FIRM</name>
<dbReference type="Pfam" id="PF10112">
    <property type="entry name" value="Halogen_Hydrol"/>
    <property type="match status" value="1"/>
</dbReference>
<feature type="transmembrane region" description="Helical" evidence="3">
    <location>
        <begin position="127"/>
        <end position="153"/>
    </location>
</feature>
<proteinExistence type="predicted"/>
<dbReference type="InterPro" id="IPR018770">
    <property type="entry name" value="ChloroindolylP_hydrolase"/>
</dbReference>
<keyword evidence="5" id="KW-1185">Reference proteome</keyword>
<evidence type="ECO:0000313" key="4">
    <source>
        <dbReference type="EMBL" id="SOB72856.1"/>
    </source>
</evidence>
<dbReference type="Proteomes" id="UP000217549">
    <property type="component" value="Chromosome I"/>
</dbReference>
<feature type="transmembrane region" description="Helical" evidence="3">
    <location>
        <begin position="159"/>
        <end position="183"/>
    </location>
</feature>
<keyword evidence="3" id="KW-1133">Transmembrane helix</keyword>
<reference evidence="5" key="1">
    <citation type="submission" date="2017-09" db="EMBL/GenBank/DDBJ databases">
        <authorList>
            <person name="Shetty A S."/>
        </authorList>
    </citation>
    <scope>NUCLEOTIDE SEQUENCE [LARGE SCALE GENOMIC DNA]</scope>
</reference>
<dbReference type="RefSeq" id="WP_096240825.1">
    <property type="nucleotide sequence ID" value="NZ_LT907978.1"/>
</dbReference>
<gene>
    <name evidence="4" type="ORF">EHLA_2225</name>
</gene>
<dbReference type="KEGG" id="ehl:EHLA_2225"/>
<evidence type="ECO:0000256" key="3">
    <source>
        <dbReference type="SAM" id="Phobius"/>
    </source>
</evidence>
<keyword evidence="1" id="KW-0175">Coiled coil</keyword>
<evidence type="ECO:0000256" key="2">
    <source>
        <dbReference type="SAM" id="MobiDB-lite"/>
    </source>
</evidence>
<organism evidence="4 5">
    <name type="scientific">Anaerobutyricum hallii</name>
    <dbReference type="NCBI Taxonomy" id="39488"/>
    <lineage>
        <taxon>Bacteria</taxon>
        <taxon>Bacillati</taxon>
        <taxon>Bacillota</taxon>
        <taxon>Clostridia</taxon>
        <taxon>Lachnospirales</taxon>
        <taxon>Lachnospiraceae</taxon>
        <taxon>Anaerobutyricum</taxon>
    </lineage>
</organism>